<evidence type="ECO:0000256" key="1">
    <source>
        <dbReference type="ARBA" id="ARBA00007698"/>
    </source>
</evidence>
<dbReference type="GO" id="GO:0003735">
    <property type="term" value="F:structural constituent of ribosome"/>
    <property type="evidence" value="ECO:0007669"/>
    <property type="project" value="InterPro"/>
</dbReference>
<dbReference type="Proteomes" id="UP000623250">
    <property type="component" value="Unassembled WGS sequence"/>
</dbReference>
<dbReference type="Gene3D" id="1.10.1900.20">
    <property type="entry name" value="Ribosomal protein L20"/>
    <property type="match status" value="1"/>
</dbReference>
<dbReference type="InterPro" id="IPR005813">
    <property type="entry name" value="Ribosomal_bL20"/>
</dbReference>
<proteinExistence type="inferred from homology"/>
<evidence type="ECO:0000256" key="3">
    <source>
        <dbReference type="ARBA" id="ARBA00022884"/>
    </source>
</evidence>
<dbReference type="Gene3D" id="6.10.160.10">
    <property type="match status" value="1"/>
</dbReference>
<evidence type="ECO:0000313" key="9">
    <source>
        <dbReference type="EMBL" id="MBJ7542161.1"/>
    </source>
</evidence>
<protein>
    <recommendedName>
        <fullName evidence="6 7">Large ribosomal subunit protein bL20</fullName>
    </recommendedName>
</protein>
<comment type="caution">
    <text evidence="9">The sequence shown here is derived from an EMBL/GenBank/DDBJ whole genome shotgun (WGS) entry which is preliminary data.</text>
</comment>
<dbReference type="AlphaFoldDB" id="A0A8I1GE96"/>
<dbReference type="PANTHER" id="PTHR10986">
    <property type="entry name" value="39S RIBOSOMAL PROTEIN L20"/>
    <property type="match status" value="1"/>
</dbReference>
<dbReference type="InterPro" id="IPR035566">
    <property type="entry name" value="Ribosomal_protein_bL20_C"/>
</dbReference>
<dbReference type="RefSeq" id="WP_037235402.1">
    <property type="nucleotide sequence ID" value="NZ_JAEMUK010000002.1"/>
</dbReference>
<evidence type="ECO:0000256" key="4">
    <source>
        <dbReference type="ARBA" id="ARBA00022980"/>
    </source>
</evidence>
<name>A0A8I1GE96_9HYPH</name>
<dbReference type="NCBIfam" id="TIGR01032">
    <property type="entry name" value="rplT_bact"/>
    <property type="match status" value="1"/>
</dbReference>
<dbReference type="EMBL" id="JAEMUK010000002">
    <property type="protein sequence ID" value="MBJ7542161.1"/>
    <property type="molecule type" value="Genomic_DNA"/>
</dbReference>
<dbReference type="GO" id="GO:1990904">
    <property type="term" value="C:ribonucleoprotein complex"/>
    <property type="evidence" value="ECO:0007669"/>
    <property type="project" value="UniProtKB-KW"/>
</dbReference>
<dbReference type="GO" id="GO:0006412">
    <property type="term" value="P:translation"/>
    <property type="evidence" value="ECO:0007669"/>
    <property type="project" value="InterPro"/>
</dbReference>
<dbReference type="InterPro" id="IPR049946">
    <property type="entry name" value="RIBOSOMAL_L20_CS"/>
</dbReference>
<dbReference type="CDD" id="cd07026">
    <property type="entry name" value="Ribosomal_L20"/>
    <property type="match status" value="1"/>
</dbReference>
<evidence type="ECO:0000256" key="7">
    <source>
        <dbReference type="HAMAP-Rule" id="MF_00382"/>
    </source>
</evidence>
<keyword evidence="3 7" id="KW-0694">RNA-binding</keyword>
<evidence type="ECO:0000256" key="2">
    <source>
        <dbReference type="ARBA" id="ARBA00022730"/>
    </source>
</evidence>
<keyword evidence="2 7" id="KW-0699">rRNA-binding</keyword>
<dbReference type="PROSITE" id="PS00937">
    <property type="entry name" value="RIBOSOMAL_L20"/>
    <property type="match status" value="1"/>
</dbReference>
<keyword evidence="5 7" id="KW-0687">Ribonucleoprotein</keyword>
<dbReference type="PRINTS" id="PR00062">
    <property type="entry name" value="RIBOSOMALL20"/>
</dbReference>
<dbReference type="Pfam" id="PF00453">
    <property type="entry name" value="Ribosomal_L20"/>
    <property type="match status" value="1"/>
</dbReference>
<evidence type="ECO:0000256" key="8">
    <source>
        <dbReference type="RuleBase" id="RU000560"/>
    </source>
</evidence>
<dbReference type="GO" id="GO:0000027">
    <property type="term" value="P:ribosomal large subunit assembly"/>
    <property type="evidence" value="ECO:0007669"/>
    <property type="project" value="UniProtKB-UniRule"/>
</dbReference>
<comment type="function">
    <text evidence="7 8">Binds directly to 23S ribosomal RNA and is necessary for the in vitro assembly process of the 50S ribosomal subunit. It is not involved in the protein synthesizing functions of that subunit.</text>
</comment>
<comment type="similarity">
    <text evidence="1 7 8">Belongs to the bacterial ribosomal protein bL20 family.</text>
</comment>
<sequence length="124" mass="14060">MSRVKRGVAAHARHKKVLEQAKGFYGRRKNTIRIAKQAVEKSLQYAYRDRRTKKRNFRSLWIQRINAATREHGLTYGRFIDGLNKAGIEIDRKVLSDLAITDPAGFAALVGKAREALPAELRSA</sequence>
<accession>A0A8I1GE96</accession>
<evidence type="ECO:0000256" key="6">
    <source>
        <dbReference type="ARBA" id="ARBA00035172"/>
    </source>
</evidence>
<keyword evidence="4 7" id="KW-0689">Ribosomal protein</keyword>
<evidence type="ECO:0000256" key="5">
    <source>
        <dbReference type="ARBA" id="ARBA00023274"/>
    </source>
</evidence>
<dbReference type="GO" id="GO:0005840">
    <property type="term" value="C:ribosome"/>
    <property type="evidence" value="ECO:0007669"/>
    <property type="project" value="UniProtKB-KW"/>
</dbReference>
<dbReference type="FunFam" id="1.10.1900.20:FF:000001">
    <property type="entry name" value="50S ribosomal protein L20"/>
    <property type="match status" value="1"/>
</dbReference>
<dbReference type="SUPFAM" id="SSF74731">
    <property type="entry name" value="Ribosomal protein L20"/>
    <property type="match status" value="1"/>
</dbReference>
<dbReference type="HAMAP" id="MF_00382">
    <property type="entry name" value="Ribosomal_bL20"/>
    <property type="match status" value="1"/>
</dbReference>
<reference evidence="9 10" key="1">
    <citation type="submission" date="2020-12" db="EMBL/GenBank/DDBJ databases">
        <title>Revised draft genomes of Rhodomicrobium vannielii ATCC 17100 and Rhodomicrobium udaipurense JA643.</title>
        <authorList>
            <person name="Conners E.M."/>
            <person name="Davenport E.J."/>
            <person name="Bose A."/>
        </authorList>
    </citation>
    <scope>NUCLEOTIDE SEQUENCE [LARGE SCALE GENOMIC DNA]</scope>
    <source>
        <strain evidence="9 10">JA643</strain>
    </source>
</reference>
<evidence type="ECO:0000313" key="10">
    <source>
        <dbReference type="Proteomes" id="UP000623250"/>
    </source>
</evidence>
<gene>
    <name evidence="7 9" type="primary">rplT</name>
    <name evidence="9" type="ORF">JDN41_01140</name>
</gene>
<organism evidence="9 10">
    <name type="scientific">Rhodomicrobium udaipurense</name>
    <dbReference type="NCBI Taxonomy" id="1202716"/>
    <lineage>
        <taxon>Bacteria</taxon>
        <taxon>Pseudomonadati</taxon>
        <taxon>Pseudomonadota</taxon>
        <taxon>Alphaproteobacteria</taxon>
        <taxon>Hyphomicrobiales</taxon>
        <taxon>Hyphomicrobiaceae</taxon>
        <taxon>Rhodomicrobium</taxon>
    </lineage>
</organism>
<keyword evidence="10" id="KW-1185">Reference proteome</keyword>
<dbReference type="GO" id="GO:0019843">
    <property type="term" value="F:rRNA binding"/>
    <property type="evidence" value="ECO:0007669"/>
    <property type="project" value="UniProtKB-UniRule"/>
</dbReference>